<protein>
    <submittedName>
        <fullName evidence="2">Uncharacterized protein</fullName>
    </submittedName>
</protein>
<gene>
    <name evidence="2" type="ORF">ECRASSUSDP1_LOCUS24850</name>
</gene>
<keyword evidence="3" id="KW-1185">Reference proteome</keyword>
<dbReference type="AlphaFoldDB" id="A0AAD1Y1D6"/>
<feature type="region of interest" description="Disordered" evidence="1">
    <location>
        <begin position="105"/>
        <end position="146"/>
    </location>
</feature>
<reference evidence="2" key="1">
    <citation type="submission" date="2023-07" db="EMBL/GenBank/DDBJ databases">
        <authorList>
            <consortium name="AG Swart"/>
            <person name="Singh M."/>
            <person name="Singh A."/>
            <person name="Seah K."/>
            <person name="Emmerich C."/>
        </authorList>
    </citation>
    <scope>NUCLEOTIDE SEQUENCE</scope>
    <source>
        <strain evidence="2">DP1</strain>
    </source>
</reference>
<dbReference type="EMBL" id="CAMPGE010025610">
    <property type="protein sequence ID" value="CAI2383351.1"/>
    <property type="molecule type" value="Genomic_DNA"/>
</dbReference>
<evidence type="ECO:0000313" key="3">
    <source>
        <dbReference type="Proteomes" id="UP001295684"/>
    </source>
</evidence>
<feature type="compositionally biased region" description="Polar residues" evidence="1">
    <location>
        <begin position="125"/>
        <end position="146"/>
    </location>
</feature>
<sequence>MDEKGTLDSSIVFSKMSFLSTKNPHKGDSTTKKYLRSLDKSNGDYNDSNSICLQFIKNPNMNSVKHGRPRPGISNTLNRRNKSLNKPIQDFQTLAAVLENPEAHNFGRKTGSKSMAKHFDRSKISIFNPSRNPRPKYTTTLTTDEK</sequence>
<comment type="caution">
    <text evidence="2">The sequence shown here is derived from an EMBL/GenBank/DDBJ whole genome shotgun (WGS) entry which is preliminary data.</text>
</comment>
<organism evidence="2 3">
    <name type="scientific">Euplotes crassus</name>
    <dbReference type="NCBI Taxonomy" id="5936"/>
    <lineage>
        <taxon>Eukaryota</taxon>
        <taxon>Sar</taxon>
        <taxon>Alveolata</taxon>
        <taxon>Ciliophora</taxon>
        <taxon>Intramacronucleata</taxon>
        <taxon>Spirotrichea</taxon>
        <taxon>Hypotrichia</taxon>
        <taxon>Euplotida</taxon>
        <taxon>Euplotidae</taxon>
        <taxon>Moneuplotes</taxon>
    </lineage>
</organism>
<accession>A0AAD1Y1D6</accession>
<evidence type="ECO:0000313" key="2">
    <source>
        <dbReference type="EMBL" id="CAI2383351.1"/>
    </source>
</evidence>
<evidence type="ECO:0000256" key="1">
    <source>
        <dbReference type="SAM" id="MobiDB-lite"/>
    </source>
</evidence>
<feature type="region of interest" description="Disordered" evidence="1">
    <location>
        <begin position="60"/>
        <end position="80"/>
    </location>
</feature>
<name>A0AAD1Y1D6_EUPCR</name>
<dbReference type="Proteomes" id="UP001295684">
    <property type="component" value="Unassembled WGS sequence"/>
</dbReference>
<proteinExistence type="predicted"/>